<evidence type="ECO:0000256" key="5">
    <source>
        <dbReference type="ARBA" id="ARBA00023002"/>
    </source>
</evidence>
<dbReference type="GO" id="GO:0033554">
    <property type="term" value="P:cellular response to stress"/>
    <property type="evidence" value="ECO:0007669"/>
    <property type="project" value="TreeGrafter"/>
</dbReference>
<proteinExistence type="inferred from homology"/>
<comment type="similarity">
    <text evidence="1">Belongs to the peroxiredoxin family. AhpC/Prx1 subfamily.</text>
</comment>
<evidence type="ECO:0000313" key="13">
    <source>
        <dbReference type="Proteomes" id="UP000006565"/>
    </source>
</evidence>
<dbReference type="Pfam" id="PF10417">
    <property type="entry name" value="1-cysPrx_C"/>
    <property type="match status" value="1"/>
</dbReference>
<dbReference type="KEGG" id="mpi:Mpet_2621"/>
<organism evidence="12 13">
    <name type="scientific">Methanolacinia petrolearia (strain DSM 11571 / OCM 486 / SEBR 4847)</name>
    <name type="common">Methanoplanus petrolearius</name>
    <dbReference type="NCBI Taxonomy" id="679926"/>
    <lineage>
        <taxon>Archaea</taxon>
        <taxon>Methanobacteriati</taxon>
        <taxon>Methanobacteriota</taxon>
        <taxon>Stenosarchaea group</taxon>
        <taxon>Methanomicrobia</taxon>
        <taxon>Methanomicrobiales</taxon>
        <taxon>Methanomicrobiaceae</taxon>
        <taxon>Methanolacinia</taxon>
    </lineage>
</organism>
<evidence type="ECO:0000259" key="11">
    <source>
        <dbReference type="PROSITE" id="PS51352"/>
    </source>
</evidence>
<dbReference type="PANTHER" id="PTHR10681:SF128">
    <property type="entry name" value="THIOREDOXIN-DEPENDENT PEROXIDE REDUCTASE, MITOCHONDRIAL"/>
    <property type="match status" value="1"/>
</dbReference>
<comment type="catalytic activity">
    <reaction evidence="9">
        <text>a hydroperoxide + [thioredoxin]-dithiol = an alcohol + [thioredoxin]-disulfide + H2O</text>
        <dbReference type="Rhea" id="RHEA:62620"/>
        <dbReference type="Rhea" id="RHEA-COMP:10698"/>
        <dbReference type="Rhea" id="RHEA-COMP:10700"/>
        <dbReference type="ChEBI" id="CHEBI:15377"/>
        <dbReference type="ChEBI" id="CHEBI:29950"/>
        <dbReference type="ChEBI" id="CHEBI:30879"/>
        <dbReference type="ChEBI" id="CHEBI:35924"/>
        <dbReference type="ChEBI" id="CHEBI:50058"/>
        <dbReference type="EC" id="1.11.1.24"/>
    </reaction>
</comment>
<dbReference type="GO" id="GO:0045454">
    <property type="term" value="P:cell redox homeostasis"/>
    <property type="evidence" value="ECO:0007669"/>
    <property type="project" value="TreeGrafter"/>
</dbReference>
<dbReference type="HAMAP" id="MF_00401">
    <property type="entry name" value="Peroxiredoxin"/>
    <property type="match status" value="1"/>
</dbReference>
<dbReference type="CDD" id="cd03016">
    <property type="entry name" value="PRX_1cys"/>
    <property type="match status" value="1"/>
</dbReference>
<dbReference type="InterPro" id="IPR045020">
    <property type="entry name" value="PRX_1cys"/>
</dbReference>
<keyword evidence="7 9" id="KW-0676">Redox-active center</keyword>
<keyword evidence="13" id="KW-1185">Reference proteome</keyword>
<dbReference type="AlphaFoldDB" id="E1RFR0"/>
<dbReference type="InterPro" id="IPR013766">
    <property type="entry name" value="Thioredoxin_domain"/>
</dbReference>
<dbReference type="InterPro" id="IPR036249">
    <property type="entry name" value="Thioredoxin-like_sf"/>
</dbReference>
<feature type="domain" description="Thioredoxin" evidence="11">
    <location>
        <begin position="14"/>
        <end position="169"/>
    </location>
</feature>
<keyword evidence="2 9" id="KW-0963">Cytoplasm</keyword>
<dbReference type="NCBIfam" id="NF009668">
    <property type="entry name" value="PRK13189.1"/>
    <property type="match status" value="1"/>
</dbReference>
<dbReference type="HOGENOM" id="CLU_042529_4_4_2"/>
<dbReference type="GO" id="GO:0005829">
    <property type="term" value="C:cytosol"/>
    <property type="evidence" value="ECO:0007669"/>
    <property type="project" value="TreeGrafter"/>
</dbReference>
<dbReference type="Proteomes" id="UP000006565">
    <property type="component" value="Chromosome"/>
</dbReference>
<dbReference type="InterPro" id="IPR019479">
    <property type="entry name" value="Peroxiredoxin_C"/>
</dbReference>
<dbReference type="Pfam" id="PF00578">
    <property type="entry name" value="AhpC-TSA"/>
    <property type="match status" value="1"/>
</dbReference>
<feature type="disulfide bond" description="Interchain (with Cys-55); in linked form" evidence="9">
    <location>
        <position position="214"/>
    </location>
</feature>
<evidence type="ECO:0000313" key="12">
    <source>
        <dbReference type="EMBL" id="ADN37364.1"/>
    </source>
</evidence>
<dbReference type="InterPro" id="IPR022915">
    <property type="entry name" value="Peroxiredoxin_TDXH"/>
</dbReference>
<evidence type="ECO:0000256" key="10">
    <source>
        <dbReference type="PIRSR" id="PIRSR000239-1"/>
    </source>
</evidence>
<dbReference type="PROSITE" id="PS51352">
    <property type="entry name" value="THIOREDOXIN_2"/>
    <property type="match status" value="1"/>
</dbReference>
<comment type="function">
    <text evidence="9">Thiol-specific peroxidase that catalyzes the reduction of hydrogen peroxide and organic hydroperoxides to water and alcohols, respectively. Plays a role in cell protection against oxidative stress by detoxifying peroxides.</text>
</comment>
<evidence type="ECO:0000256" key="6">
    <source>
        <dbReference type="ARBA" id="ARBA00023157"/>
    </source>
</evidence>
<keyword evidence="4 9" id="KW-0049">Antioxidant</keyword>
<dbReference type="PANTHER" id="PTHR10681">
    <property type="entry name" value="THIOREDOXIN PEROXIDASE"/>
    <property type="match status" value="1"/>
</dbReference>
<dbReference type="SUPFAM" id="SSF52833">
    <property type="entry name" value="Thioredoxin-like"/>
    <property type="match status" value="1"/>
</dbReference>
<feature type="disulfide bond" description="Interchain (with Cys-214); in linked form" evidence="9">
    <location>
        <position position="55"/>
    </location>
</feature>
<evidence type="ECO:0000256" key="9">
    <source>
        <dbReference type="HAMAP-Rule" id="MF_00401"/>
    </source>
</evidence>
<feature type="disulfide bond" description="Alternate" evidence="9">
    <location>
        <begin position="208"/>
        <end position="214"/>
    </location>
</feature>
<evidence type="ECO:0000256" key="4">
    <source>
        <dbReference type="ARBA" id="ARBA00022862"/>
    </source>
</evidence>
<reference evidence="12 13" key="1">
    <citation type="journal article" date="2010" name="Stand. Genomic Sci.">
        <title>Complete genome sequence of Methanoplanus petrolearius type strain (SEBR 4847).</title>
        <authorList>
            <person name="Brambilla E."/>
            <person name="Djao O.D."/>
            <person name="Daligault H."/>
            <person name="Lapidus A."/>
            <person name="Lucas S."/>
            <person name="Hammon N."/>
            <person name="Nolan M."/>
            <person name="Tice H."/>
            <person name="Cheng J.F."/>
            <person name="Han C."/>
            <person name="Tapia R."/>
            <person name="Goodwin L."/>
            <person name="Pitluck S."/>
            <person name="Liolios K."/>
            <person name="Ivanova N."/>
            <person name="Mavromatis K."/>
            <person name="Mikhailova N."/>
            <person name="Pati A."/>
            <person name="Chen A."/>
            <person name="Palaniappan K."/>
            <person name="Land M."/>
            <person name="Hauser L."/>
            <person name="Chang Y.J."/>
            <person name="Jeffries C.D."/>
            <person name="Rohde M."/>
            <person name="Spring S."/>
            <person name="Sikorski J."/>
            <person name="Goker M."/>
            <person name="Woyke T."/>
            <person name="Bristow J."/>
            <person name="Eisen J.A."/>
            <person name="Markowitz V."/>
            <person name="Hugenholtz P."/>
            <person name="Kyrpides N.C."/>
            <person name="Klenk H.P."/>
        </authorList>
    </citation>
    <scope>NUCLEOTIDE SEQUENCE [LARGE SCALE GENOMIC DNA]</scope>
    <source>
        <strain evidence="13">DSM 11571 / OCM 486 / SEBR 4847</strain>
    </source>
</reference>
<feature type="active site" description="Cysteine sulfenic acid (-SOH) intermediate" evidence="9">
    <location>
        <position position="55"/>
    </location>
</feature>
<keyword evidence="3 9" id="KW-0575">Peroxidase</keyword>
<evidence type="ECO:0000256" key="3">
    <source>
        <dbReference type="ARBA" id="ARBA00022559"/>
    </source>
</evidence>
<dbReference type="InterPro" id="IPR024706">
    <property type="entry name" value="Peroxiredoxin_AhpC-typ"/>
</dbReference>
<feature type="binding site" evidence="9">
    <location>
        <position position="132"/>
    </location>
    <ligand>
        <name>substrate</name>
    </ligand>
</feature>
<dbReference type="GO" id="GO:0042744">
    <property type="term" value="P:hydrogen peroxide catabolic process"/>
    <property type="evidence" value="ECO:0007669"/>
    <property type="project" value="TreeGrafter"/>
</dbReference>
<keyword evidence="6 9" id="KW-1015">Disulfide bond</keyword>
<evidence type="ECO:0000256" key="2">
    <source>
        <dbReference type="ARBA" id="ARBA00022490"/>
    </source>
</evidence>
<keyword evidence="5 9" id="KW-0560">Oxidoreductase</keyword>
<dbReference type="GO" id="GO:0008379">
    <property type="term" value="F:thioredoxin peroxidase activity"/>
    <property type="evidence" value="ECO:0007669"/>
    <property type="project" value="TreeGrafter"/>
</dbReference>
<dbReference type="PIRSF" id="PIRSF000239">
    <property type="entry name" value="AHPC"/>
    <property type="match status" value="1"/>
</dbReference>
<dbReference type="eggNOG" id="arCOG00312">
    <property type="taxonomic scope" value="Archaea"/>
</dbReference>
<gene>
    <name evidence="12" type="ordered locus">Mpet_2621</name>
</gene>
<evidence type="ECO:0000256" key="1">
    <source>
        <dbReference type="ARBA" id="ARBA00009796"/>
    </source>
</evidence>
<comment type="subcellular location">
    <subcellularLocation>
        <location evidence="9">Cytoplasm</location>
    </subcellularLocation>
</comment>
<comment type="subunit">
    <text evidence="9">Homodecamer. Pentamer of dimers that assemble into a ring structure.</text>
</comment>
<feature type="active site" description="Cysteine sulfenic acid (-SOH) intermediate; for peroxidase activity" evidence="10">
    <location>
        <position position="55"/>
    </location>
</feature>
<dbReference type="STRING" id="679926.Mpet_2621"/>
<comment type="miscellaneous">
    <text evidence="9">The active site is a conserved redox-active cysteine residue, the peroxidatic cysteine (C(P)), which makes the nucleophilic attack on the peroxide substrate. The peroxide oxidizes the C(P)-SH to cysteine sulfenic acid (C(P)-SOH), which then reacts with another cysteine residue, the resolving cysteine (C(R)), to form a disulfide bridge. The disulfide is subsequently reduced by an appropriate electron donor to complete the catalytic cycle. Although the primary sequence of this enzyme is similar to those of the 1-Cys Prx6 enzymes, its catalytic properties resemble those of the typical 2-Cys Prxs and C(R) is provided by the other dimeric subunit to form an intersubunit disulfide. The disulfide is subsequently reduced by thioredoxin.</text>
</comment>
<protein>
    <recommendedName>
        <fullName evidence="9">Peroxiredoxin</fullName>
        <ecNumber evidence="9">1.11.1.24</ecNumber>
    </recommendedName>
    <alternativeName>
        <fullName evidence="9">Thioredoxin peroxidase</fullName>
    </alternativeName>
    <alternativeName>
        <fullName evidence="9">Thioredoxin-dependent peroxiredoxin</fullName>
    </alternativeName>
</protein>
<evidence type="ECO:0000256" key="8">
    <source>
        <dbReference type="ARBA" id="ARBA00025719"/>
    </source>
</evidence>
<accession>E1RFR0</accession>
<name>E1RFR0_METP4</name>
<comment type="similarity">
    <text evidence="8 9">Belongs to the peroxiredoxin family. Prx6 subfamily.</text>
</comment>
<dbReference type="GO" id="GO:0006979">
    <property type="term" value="P:response to oxidative stress"/>
    <property type="evidence" value="ECO:0007669"/>
    <property type="project" value="TreeGrafter"/>
</dbReference>
<sequence>MCEDVEMDRGPRLPVLGEKAPDFQAVTTHGPLKLSDFEGSWVILFSHPADFTPVCTTEFMGFAEIYDELKSLNTQLIGLSIDSVHSHLAWVRNIKEKMGVEIPFPVIADLDMKVANLYGMVQPGQSSTSTVRTVFFIDPVGVLRAMLYYPLSNGRNMQEILRMLRAFQASDEHGIATPANWQPGDKVIVPPPVNQKDMEKRLSEGYECKDFYLCFKKL</sequence>
<dbReference type="EMBL" id="CP002117">
    <property type="protein sequence ID" value="ADN37364.1"/>
    <property type="molecule type" value="Genomic_DNA"/>
</dbReference>
<dbReference type="InterPro" id="IPR050217">
    <property type="entry name" value="Peroxiredoxin"/>
</dbReference>
<dbReference type="EC" id="1.11.1.24" evidence="9"/>
<evidence type="ECO:0000256" key="7">
    <source>
        <dbReference type="ARBA" id="ARBA00023284"/>
    </source>
</evidence>
<dbReference type="Gene3D" id="3.30.1020.10">
    <property type="entry name" value="Antioxidant, Horf6, Chain A, domain2"/>
    <property type="match status" value="1"/>
</dbReference>
<dbReference type="Gene3D" id="3.40.30.10">
    <property type="entry name" value="Glutaredoxin"/>
    <property type="match status" value="1"/>
</dbReference>
<dbReference type="InterPro" id="IPR000866">
    <property type="entry name" value="AhpC/TSA"/>
</dbReference>